<protein>
    <recommendedName>
        <fullName evidence="10">Transcriptional antiterminator</fullName>
    </recommendedName>
</protein>
<dbReference type="CDD" id="cd05568">
    <property type="entry name" value="PTS_IIB_bgl_like"/>
    <property type="match status" value="1"/>
</dbReference>
<dbReference type="InterPro" id="IPR007737">
    <property type="entry name" value="Mga_HTH"/>
</dbReference>
<dbReference type="Pfam" id="PF05043">
    <property type="entry name" value="Mga"/>
    <property type="match status" value="1"/>
</dbReference>
<reference evidence="8 9" key="1">
    <citation type="submission" date="2014-11" db="EMBL/GenBank/DDBJ databases">
        <title>Complete genome sequence and analysis of Lactobacillus hokkaidonensis LOOC260T.</title>
        <authorList>
            <person name="Tanizawa Y."/>
            <person name="Tohno M."/>
            <person name="Kaminuma E."/>
            <person name="Nakamura Y."/>
            <person name="Arita M."/>
        </authorList>
    </citation>
    <scope>NUCLEOTIDE SEQUENCE [LARGE SCALE GENOMIC DNA]</scope>
    <source>
        <strain evidence="8 9">LOOC260</strain>
    </source>
</reference>
<dbReference type="PROSITE" id="PS51099">
    <property type="entry name" value="PTS_EIIB_TYPE_2"/>
    <property type="match status" value="1"/>
</dbReference>
<evidence type="ECO:0000256" key="2">
    <source>
        <dbReference type="ARBA" id="ARBA00022737"/>
    </source>
</evidence>
<dbReference type="InterPro" id="IPR050661">
    <property type="entry name" value="BglG_antiterminators"/>
</dbReference>
<dbReference type="GO" id="GO:0006355">
    <property type="term" value="P:regulation of DNA-templated transcription"/>
    <property type="evidence" value="ECO:0007669"/>
    <property type="project" value="InterPro"/>
</dbReference>
<feature type="domain" description="PRD" evidence="7">
    <location>
        <begin position="299"/>
        <end position="405"/>
    </location>
</feature>
<keyword evidence="2" id="KW-0677">Repeat</keyword>
<evidence type="ECO:0008006" key="10">
    <source>
        <dbReference type="Google" id="ProtNLM"/>
    </source>
</evidence>
<organism evidence="8 9">
    <name type="scientific">Paucilactobacillus hokkaidonensis JCM 18461</name>
    <dbReference type="NCBI Taxonomy" id="1291742"/>
    <lineage>
        <taxon>Bacteria</taxon>
        <taxon>Bacillati</taxon>
        <taxon>Bacillota</taxon>
        <taxon>Bacilli</taxon>
        <taxon>Lactobacillales</taxon>
        <taxon>Lactobacillaceae</taxon>
        <taxon>Paucilactobacillus</taxon>
    </lineage>
</organism>
<dbReference type="GO" id="GO:0009401">
    <property type="term" value="P:phosphoenolpyruvate-dependent sugar phosphotransferase system"/>
    <property type="evidence" value="ECO:0007669"/>
    <property type="project" value="InterPro"/>
</dbReference>
<dbReference type="GO" id="GO:0008982">
    <property type="term" value="F:protein-N(PI)-phosphohistidine-sugar phosphotransferase activity"/>
    <property type="evidence" value="ECO:0007669"/>
    <property type="project" value="InterPro"/>
</dbReference>
<name>A0A0A1GVW4_9LACO</name>
<dbReference type="InterPro" id="IPR036634">
    <property type="entry name" value="PRD_sf"/>
</dbReference>
<accession>A0A0A1GVW4</accession>
<evidence type="ECO:0000256" key="3">
    <source>
        <dbReference type="ARBA" id="ARBA00023015"/>
    </source>
</evidence>
<dbReference type="Gene3D" id="1.10.10.10">
    <property type="entry name" value="Winged helix-like DNA-binding domain superfamily/Winged helix DNA-binding domain"/>
    <property type="match status" value="2"/>
</dbReference>
<keyword evidence="3" id="KW-0805">Transcription regulation</keyword>
<dbReference type="Pfam" id="PF08279">
    <property type="entry name" value="HTH_11"/>
    <property type="match status" value="1"/>
</dbReference>
<evidence type="ECO:0000259" key="6">
    <source>
        <dbReference type="PROSITE" id="PS51099"/>
    </source>
</evidence>
<evidence type="ECO:0000259" key="7">
    <source>
        <dbReference type="PROSITE" id="PS51372"/>
    </source>
</evidence>
<dbReference type="InterPro" id="IPR036095">
    <property type="entry name" value="PTS_EIIB-like_sf"/>
</dbReference>
<dbReference type="InterPro" id="IPR011608">
    <property type="entry name" value="PRD"/>
</dbReference>
<evidence type="ECO:0000256" key="5">
    <source>
        <dbReference type="ARBA" id="ARBA00023163"/>
    </source>
</evidence>
<proteinExistence type="predicted"/>
<dbReference type="PANTHER" id="PTHR30185">
    <property type="entry name" value="CRYPTIC BETA-GLUCOSIDE BGL OPERON ANTITERMINATOR"/>
    <property type="match status" value="1"/>
</dbReference>
<evidence type="ECO:0000313" key="8">
    <source>
        <dbReference type="EMBL" id="BAP85129.1"/>
    </source>
</evidence>
<dbReference type="Proteomes" id="UP000031620">
    <property type="component" value="Chromosome"/>
</dbReference>
<dbReference type="PROSITE" id="PS51372">
    <property type="entry name" value="PRD_2"/>
    <property type="match status" value="1"/>
</dbReference>
<keyword evidence="4" id="KW-0010">Activator</keyword>
<dbReference type="KEGG" id="lho:LOOC260_105720"/>
<evidence type="ECO:0000256" key="4">
    <source>
        <dbReference type="ARBA" id="ARBA00023159"/>
    </source>
</evidence>
<dbReference type="InterPro" id="IPR013011">
    <property type="entry name" value="PTS_EIIB_2"/>
</dbReference>
<gene>
    <name evidence="8" type="ORF">LOOC260_105720</name>
</gene>
<keyword evidence="5" id="KW-0804">Transcription</keyword>
<dbReference type="InterPro" id="IPR013196">
    <property type="entry name" value="HTH_11"/>
</dbReference>
<evidence type="ECO:0000256" key="1">
    <source>
        <dbReference type="ARBA" id="ARBA00022679"/>
    </source>
</evidence>
<dbReference type="Gene3D" id="3.40.50.2300">
    <property type="match status" value="1"/>
</dbReference>
<dbReference type="HOGENOM" id="CLU_013442_2_3_9"/>
<dbReference type="PANTHER" id="PTHR30185:SF18">
    <property type="entry name" value="TRANSCRIPTIONAL REGULATOR MTLR"/>
    <property type="match status" value="1"/>
</dbReference>
<dbReference type="Pfam" id="PF00874">
    <property type="entry name" value="PRD"/>
    <property type="match status" value="1"/>
</dbReference>
<evidence type="ECO:0000313" key="9">
    <source>
        <dbReference type="Proteomes" id="UP000031620"/>
    </source>
</evidence>
<dbReference type="InterPro" id="IPR036388">
    <property type="entry name" value="WH-like_DNA-bd_sf"/>
</dbReference>
<dbReference type="AlphaFoldDB" id="A0A0A1GVW4"/>
<sequence>MQLSNREIKITLLLLENDKAITAKDLSEHFNISVKMIKYDLDNVRDWLNYDKKFFYSKRNRGFWIEADHKQREKLKVQLLSRNEFEYYPAPEQRANQLITIMCLTDGYITGQQFENKMNVSKTTILSDLNRVEKIANQYSVRLERKNYYGYSLVGGEKNIRGLFESVLQHSFSNYDIYTIMNLLASESTEKKHAITFGMNAEIENVLKIVLETAAKSQKSLAQTKFDDDDLLTIMIRITISVARLSINHPMNSYHVLKLPNDEQDVIYHMAKQVNERYGYSLLEDEYSFIIGGTQSLGIDEKNIAKMTDHIIHYVSEKTGHSYGRDQQLQNNLFYHMMKLTSKYQFTSEYNPFVDDIKKNHLTLFNAIYDVSRLEISDNPSIVNDSFVAYIALHFLVSLETKNITPRNIRIVYVCSTGLGVTNLVQKKIQEEIDNVEIAGFTSYLNAKVAINSLKPDLVVSIFPLDISNIPVIRVSPLPSGQDIEKIKGEVVKLGGKNQKYEVSQRKATHSDFNLKDESRDIILKGFSVFEAVKLILPGNFDSEYSDALLLHVFMAVHRIYFSEQYEEISSRRFSEKEVKLLNKVKDIFNDNELSINNSELQAFGEYLTLVAN</sequence>
<dbReference type="STRING" id="1291742.LOOC260_105720"/>
<dbReference type="RefSeq" id="WP_041092846.1">
    <property type="nucleotide sequence ID" value="NZ_AP014680.1"/>
</dbReference>
<dbReference type="EMBL" id="AP014680">
    <property type="protein sequence ID" value="BAP85129.1"/>
    <property type="molecule type" value="Genomic_DNA"/>
</dbReference>
<dbReference type="SUPFAM" id="SSF52794">
    <property type="entry name" value="PTS system IIB component-like"/>
    <property type="match status" value="1"/>
</dbReference>
<feature type="domain" description="PTS EIIB type-2" evidence="6">
    <location>
        <begin position="409"/>
        <end position="499"/>
    </location>
</feature>
<dbReference type="SUPFAM" id="SSF63520">
    <property type="entry name" value="PTS-regulatory domain, PRD"/>
    <property type="match status" value="1"/>
</dbReference>
<keyword evidence="1" id="KW-0808">Transferase</keyword>